<dbReference type="AlphaFoldDB" id="A0AAN9M5Z2"/>
<dbReference type="EMBL" id="JAYMYR010000008">
    <property type="protein sequence ID" value="KAK7348451.1"/>
    <property type="molecule type" value="Genomic_DNA"/>
</dbReference>
<keyword evidence="2" id="KW-1185">Reference proteome</keyword>
<gene>
    <name evidence="1" type="ORF">VNO80_23009</name>
</gene>
<sequence length="106" mass="11655">MGTCIRNRHRWCQKVKEVGDLMTGEPTTKAPVNGGRNYNIPKVEGKEGLLLEGPEPSVRYHSGRARILTLCQDLRAGDSLKSHFDGKVWHLDVDSSPPGDVVCSKG</sequence>
<evidence type="ECO:0000313" key="2">
    <source>
        <dbReference type="Proteomes" id="UP001374584"/>
    </source>
</evidence>
<comment type="caution">
    <text evidence="1">The sequence shown here is derived from an EMBL/GenBank/DDBJ whole genome shotgun (WGS) entry which is preliminary data.</text>
</comment>
<name>A0AAN9M5Z2_PHACN</name>
<reference evidence="1 2" key="1">
    <citation type="submission" date="2024-01" db="EMBL/GenBank/DDBJ databases">
        <title>The genomes of 5 underutilized Papilionoideae crops provide insights into root nodulation and disease resistanc.</title>
        <authorList>
            <person name="Jiang F."/>
        </authorList>
    </citation>
    <scope>NUCLEOTIDE SEQUENCE [LARGE SCALE GENOMIC DNA]</scope>
    <source>
        <strain evidence="1">JINMINGXINNONG_FW02</strain>
        <tissue evidence="1">Leaves</tissue>
    </source>
</reference>
<proteinExistence type="predicted"/>
<evidence type="ECO:0000313" key="1">
    <source>
        <dbReference type="EMBL" id="KAK7348451.1"/>
    </source>
</evidence>
<protein>
    <submittedName>
        <fullName evidence="1">Uncharacterized protein</fullName>
    </submittedName>
</protein>
<dbReference type="Proteomes" id="UP001374584">
    <property type="component" value="Unassembled WGS sequence"/>
</dbReference>
<organism evidence="1 2">
    <name type="scientific">Phaseolus coccineus</name>
    <name type="common">Scarlet runner bean</name>
    <name type="synonym">Phaseolus multiflorus</name>
    <dbReference type="NCBI Taxonomy" id="3886"/>
    <lineage>
        <taxon>Eukaryota</taxon>
        <taxon>Viridiplantae</taxon>
        <taxon>Streptophyta</taxon>
        <taxon>Embryophyta</taxon>
        <taxon>Tracheophyta</taxon>
        <taxon>Spermatophyta</taxon>
        <taxon>Magnoliopsida</taxon>
        <taxon>eudicotyledons</taxon>
        <taxon>Gunneridae</taxon>
        <taxon>Pentapetalae</taxon>
        <taxon>rosids</taxon>
        <taxon>fabids</taxon>
        <taxon>Fabales</taxon>
        <taxon>Fabaceae</taxon>
        <taxon>Papilionoideae</taxon>
        <taxon>50 kb inversion clade</taxon>
        <taxon>NPAAA clade</taxon>
        <taxon>indigoferoid/millettioid clade</taxon>
        <taxon>Phaseoleae</taxon>
        <taxon>Phaseolus</taxon>
    </lineage>
</organism>
<accession>A0AAN9M5Z2</accession>